<dbReference type="Pfam" id="PF00348">
    <property type="entry name" value="polyprenyl_synt"/>
    <property type="match status" value="1"/>
</dbReference>
<keyword evidence="5 15" id="KW-0808">Transferase</keyword>
<dbReference type="Gene3D" id="1.25.40.40">
    <property type="entry name" value="Cytochrome c oxidase, subunit Va/VI"/>
    <property type="match status" value="1"/>
</dbReference>
<keyword evidence="7" id="KW-0999">Mitochondrion inner membrane</keyword>
<dbReference type="FunFam" id="1.25.40.40:FF:000001">
    <property type="entry name" value="Cytochrome c oxidase subunit VI"/>
    <property type="match status" value="1"/>
</dbReference>
<dbReference type="InterPro" id="IPR033749">
    <property type="entry name" value="Polyprenyl_synt_CS"/>
</dbReference>
<dbReference type="Proteomes" id="UP000697127">
    <property type="component" value="Unassembled WGS sequence"/>
</dbReference>
<dbReference type="InterPro" id="IPR008949">
    <property type="entry name" value="Isoprenoid_synthase_dom_sf"/>
</dbReference>
<comment type="subcellular location">
    <subcellularLocation>
        <location evidence="1">Mitochondrion inner membrane</location>
        <topology evidence="1">Peripheral membrane protein</topology>
        <orientation evidence="1">Matrix side</orientation>
    </subcellularLocation>
</comment>
<dbReference type="SUPFAM" id="SSF48479">
    <property type="entry name" value="Cytochrome c oxidase subunit E"/>
    <property type="match status" value="1"/>
</dbReference>
<evidence type="ECO:0000313" key="17">
    <source>
        <dbReference type="Proteomes" id="UP000697127"/>
    </source>
</evidence>
<dbReference type="GO" id="GO:0045277">
    <property type="term" value="C:respiratory chain complex IV"/>
    <property type="evidence" value="ECO:0007669"/>
    <property type="project" value="InterPro"/>
</dbReference>
<dbReference type="GO" id="GO:0006123">
    <property type="term" value="P:mitochondrial electron transport, cytochrome c to oxygen"/>
    <property type="evidence" value="ECO:0007669"/>
    <property type="project" value="InterPro"/>
</dbReference>
<sequence>MISEDNEDNEYDKIISPYTYLQTQTHGKGFRNKLIKIFNLYYQVNEENLKVVEEFIDILHNSSLLIDDVEDDGEIRRGIKCAHKIFGIAQTINAGNLMYFKALKKLMEIKINDNNNNNNNNNNLIEFEIKNKLNLIFIESMIKLHIGQGKEIYWRNFEKCPNEKEYMEMIIEKTGELFQLGVYILEILSLNEIKIEIKNEINKKIKEYCKILGMIYQIKNDIKDLIDEDAHDLKEGKYSLPIIYCIKNKNKTKILKHNNKDNKDNQIDKEEWKSGVIKEIEELGGISYAKDKMKELVKEGIPAIRQNTRLAIVPARKQLLNKSLFASTLSIRKYSDHHEETFEEFSTRYEKEFDEAYDLFEVQRVLNNCFSYDLVPPPAVIEKALRACRRVNDYATAVRVFEGLKFKVENKEQYQAYLDDLKSVREELGIDLKEELFPQ</sequence>
<evidence type="ECO:0000256" key="9">
    <source>
        <dbReference type="ARBA" id="ARBA00022946"/>
    </source>
</evidence>
<dbReference type="GO" id="GO:0008299">
    <property type="term" value="P:isoprenoid biosynthetic process"/>
    <property type="evidence" value="ECO:0007669"/>
    <property type="project" value="InterPro"/>
</dbReference>
<keyword evidence="8" id="KW-0460">Magnesium</keyword>
<comment type="caution">
    <text evidence="16">The sequence shown here is derived from an EMBL/GenBank/DDBJ whole genome shotgun (WGS) entry which is preliminary data.</text>
</comment>
<evidence type="ECO:0000313" key="16">
    <source>
        <dbReference type="EMBL" id="KAG0688789.1"/>
    </source>
</evidence>
<comment type="similarity">
    <text evidence="3">Belongs to the cytochrome c oxidase subunit 5A family.</text>
</comment>
<evidence type="ECO:0000256" key="11">
    <source>
        <dbReference type="ARBA" id="ARBA00023128"/>
    </source>
</evidence>
<accession>A0A9P7BGI4</accession>
<evidence type="ECO:0000256" key="13">
    <source>
        <dbReference type="ARBA" id="ARBA00070174"/>
    </source>
</evidence>
<dbReference type="PROSITE" id="PS00723">
    <property type="entry name" value="POLYPRENYL_SYNTHASE_1"/>
    <property type="match status" value="1"/>
</dbReference>
<evidence type="ECO:0000256" key="4">
    <source>
        <dbReference type="ARBA" id="ARBA00022617"/>
    </source>
</evidence>
<dbReference type="AlphaFoldDB" id="A0A9P7BGI4"/>
<evidence type="ECO:0000256" key="2">
    <source>
        <dbReference type="ARBA" id="ARBA00004673"/>
    </source>
</evidence>
<keyword evidence="17" id="KW-1185">Reference proteome</keyword>
<protein>
    <recommendedName>
        <fullName evidence="13">Cytochrome c oxidase subunit 6, mitochondrial</fullName>
    </recommendedName>
    <alternativeName>
        <fullName evidence="14">Cytochrome c oxidase polypeptide VI</fullName>
    </alternativeName>
</protein>
<keyword evidence="9" id="KW-0809">Transit peptide</keyword>
<keyword evidence="6" id="KW-0479">Metal-binding</keyword>
<reference evidence="16" key="1">
    <citation type="submission" date="2020-11" db="EMBL/GenBank/DDBJ databases">
        <title>Kefir isolates.</title>
        <authorList>
            <person name="Marcisauskas S."/>
            <person name="Kim Y."/>
            <person name="Blasche S."/>
        </authorList>
    </citation>
    <scope>NUCLEOTIDE SEQUENCE</scope>
    <source>
        <strain evidence="16">Olga-1</strain>
    </source>
</reference>
<dbReference type="PANTHER" id="PTHR12001:SF44">
    <property type="entry name" value="GERANYLGERANYL PYROPHOSPHATE SYNTHASE"/>
    <property type="match status" value="1"/>
</dbReference>
<dbReference type="Gene3D" id="1.10.600.10">
    <property type="entry name" value="Farnesyl Diphosphate Synthase"/>
    <property type="match status" value="1"/>
</dbReference>
<comment type="pathway">
    <text evidence="2">Energy metabolism; oxidative phosphorylation.</text>
</comment>
<proteinExistence type="inferred from homology"/>
<dbReference type="SUPFAM" id="SSF48576">
    <property type="entry name" value="Terpenoid synthases"/>
    <property type="match status" value="1"/>
</dbReference>
<evidence type="ECO:0000256" key="1">
    <source>
        <dbReference type="ARBA" id="ARBA00004443"/>
    </source>
</evidence>
<evidence type="ECO:0000256" key="5">
    <source>
        <dbReference type="ARBA" id="ARBA00022679"/>
    </source>
</evidence>
<keyword evidence="10" id="KW-0408">Iron</keyword>
<keyword evidence="4" id="KW-0349">Heme</keyword>
<evidence type="ECO:0000256" key="3">
    <source>
        <dbReference type="ARBA" id="ARBA00007972"/>
    </source>
</evidence>
<organism evidence="16 17">
    <name type="scientific">Pichia californica</name>
    <dbReference type="NCBI Taxonomy" id="460514"/>
    <lineage>
        <taxon>Eukaryota</taxon>
        <taxon>Fungi</taxon>
        <taxon>Dikarya</taxon>
        <taxon>Ascomycota</taxon>
        <taxon>Saccharomycotina</taxon>
        <taxon>Pichiomycetes</taxon>
        <taxon>Pichiales</taxon>
        <taxon>Pichiaceae</taxon>
        <taxon>Pichia</taxon>
    </lineage>
</organism>
<dbReference type="OrthoDB" id="5778907at2759"/>
<name>A0A9P7BGI4_9ASCO</name>
<dbReference type="InterPro" id="IPR003204">
    <property type="entry name" value="Cyt_c_oxidase_su5A/6"/>
</dbReference>
<comment type="similarity">
    <text evidence="15">Belongs to the FPP/GGPP synthase family.</text>
</comment>
<evidence type="ECO:0000256" key="14">
    <source>
        <dbReference type="ARBA" id="ARBA00082700"/>
    </source>
</evidence>
<keyword evidence="11" id="KW-0496">Mitochondrion</keyword>
<dbReference type="SFLD" id="SFLDS00005">
    <property type="entry name" value="Isoprenoid_Synthase_Type_I"/>
    <property type="match status" value="1"/>
</dbReference>
<keyword evidence="12" id="KW-0472">Membrane</keyword>
<dbReference type="PANTHER" id="PTHR12001">
    <property type="entry name" value="GERANYLGERANYL PYROPHOSPHATE SYNTHASE"/>
    <property type="match status" value="1"/>
</dbReference>
<dbReference type="Pfam" id="PF02284">
    <property type="entry name" value="COX5A"/>
    <property type="match status" value="1"/>
</dbReference>
<evidence type="ECO:0000256" key="12">
    <source>
        <dbReference type="ARBA" id="ARBA00023136"/>
    </source>
</evidence>
<dbReference type="InterPro" id="IPR036545">
    <property type="entry name" value="Cyt_c_oxidase_su5A/6_sf"/>
</dbReference>
<dbReference type="InterPro" id="IPR000092">
    <property type="entry name" value="Polyprenyl_synt"/>
</dbReference>
<evidence type="ECO:0000256" key="15">
    <source>
        <dbReference type="RuleBase" id="RU004466"/>
    </source>
</evidence>
<dbReference type="GO" id="GO:0005743">
    <property type="term" value="C:mitochondrial inner membrane"/>
    <property type="evidence" value="ECO:0007669"/>
    <property type="project" value="UniProtKB-SubCell"/>
</dbReference>
<evidence type="ECO:0000256" key="8">
    <source>
        <dbReference type="ARBA" id="ARBA00022842"/>
    </source>
</evidence>
<dbReference type="GO" id="GO:0046872">
    <property type="term" value="F:metal ion binding"/>
    <property type="evidence" value="ECO:0007669"/>
    <property type="project" value="UniProtKB-KW"/>
</dbReference>
<dbReference type="EMBL" id="PUHW01000122">
    <property type="protein sequence ID" value="KAG0688789.1"/>
    <property type="molecule type" value="Genomic_DNA"/>
</dbReference>
<gene>
    <name evidence="16" type="primary">COX6</name>
    <name evidence="16" type="ORF">C6P40_000520</name>
</gene>
<evidence type="ECO:0000256" key="10">
    <source>
        <dbReference type="ARBA" id="ARBA00023004"/>
    </source>
</evidence>
<dbReference type="GO" id="GO:0004659">
    <property type="term" value="F:prenyltransferase activity"/>
    <property type="evidence" value="ECO:0007669"/>
    <property type="project" value="InterPro"/>
</dbReference>
<evidence type="ECO:0000256" key="7">
    <source>
        <dbReference type="ARBA" id="ARBA00022792"/>
    </source>
</evidence>
<dbReference type="CDD" id="cd00923">
    <property type="entry name" value="Cyt_c_Oxidase_Va"/>
    <property type="match status" value="1"/>
</dbReference>
<evidence type="ECO:0000256" key="6">
    <source>
        <dbReference type="ARBA" id="ARBA00022723"/>
    </source>
</evidence>